<dbReference type="RefSeq" id="WP_379539113.1">
    <property type="nucleotide sequence ID" value="NZ_JBHSDR010000006.1"/>
</dbReference>
<dbReference type="InterPro" id="IPR006694">
    <property type="entry name" value="Fatty_acid_hydroxylase"/>
</dbReference>
<dbReference type="EMBL" id="JBHSDR010000006">
    <property type="protein sequence ID" value="MFC4295645.1"/>
    <property type="molecule type" value="Genomic_DNA"/>
</dbReference>
<keyword evidence="7" id="KW-0560">Oxidoreductase</keyword>
<evidence type="ECO:0000259" key="6">
    <source>
        <dbReference type="Pfam" id="PF04116"/>
    </source>
</evidence>
<reference evidence="8" key="1">
    <citation type="journal article" date="2019" name="Int. J. Syst. Evol. Microbiol.">
        <title>The Global Catalogue of Microorganisms (GCM) 10K type strain sequencing project: providing services to taxonomists for standard genome sequencing and annotation.</title>
        <authorList>
            <consortium name="The Broad Institute Genomics Platform"/>
            <consortium name="The Broad Institute Genome Sequencing Center for Infectious Disease"/>
            <person name="Wu L."/>
            <person name="Ma J."/>
        </authorList>
    </citation>
    <scope>NUCLEOTIDE SEQUENCE [LARGE SCALE GENOMIC DNA]</scope>
    <source>
        <strain evidence="8">CGMCC 1.12989</strain>
    </source>
</reference>
<organism evidence="7 8">
    <name type="scientific">Novosphingobium tardum</name>
    <dbReference type="NCBI Taxonomy" id="1538021"/>
    <lineage>
        <taxon>Bacteria</taxon>
        <taxon>Pseudomonadati</taxon>
        <taxon>Pseudomonadota</taxon>
        <taxon>Alphaproteobacteria</taxon>
        <taxon>Sphingomonadales</taxon>
        <taxon>Sphingomonadaceae</taxon>
        <taxon>Novosphingobium</taxon>
    </lineage>
</organism>
<keyword evidence="2 5" id="KW-0812">Transmembrane</keyword>
<dbReference type="Pfam" id="PF04116">
    <property type="entry name" value="FA_hydroxylase"/>
    <property type="match status" value="1"/>
</dbReference>
<dbReference type="InterPro" id="IPR050307">
    <property type="entry name" value="Sterol_Desaturase_Related"/>
</dbReference>
<feature type="domain" description="Fatty acid hydroxylase" evidence="6">
    <location>
        <begin position="89"/>
        <end position="220"/>
    </location>
</feature>
<accession>A0ABV8RSL2</accession>
<evidence type="ECO:0000256" key="5">
    <source>
        <dbReference type="SAM" id="Phobius"/>
    </source>
</evidence>
<gene>
    <name evidence="7" type="ORF">ACFO0A_11330</name>
</gene>
<dbReference type="Proteomes" id="UP001595828">
    <property type="component" value="Unassembled WGS sequence"/>
</dbReference>
<evidence type="ECO:0000256" key="4">
    <source>
        <dbReference type="ARBA" id="ARBA00023136"/>
    </source>
</evidence>
<proteinExistence type="predicted"/>
<feature type="transmembrane region" description="Helical" evidence="5">
    <location>
        <begin position="144"/>
        <end position="166"/>
    </location>
</feature>
<keyword evidence="8" id="KW-1185">Reference proteome</keyword>
<dbReference type="GO" id="GO:0016491">
    <property type="term" value="F:oxidoreductase activity"/>
    <property type="evidence" value="ECO:0007669"/>
    <property type="project" value="UniProtKB-KW"/>
</dbReference>
<comment type="subcellular location">
    <subcellularLocation>
        <location evidence="1">Membrane</location>
    </subcellularLocation>
</comment>
<name>A0ABV8RSL2_9SPHN</name>
<keyword evidence="3 5" id="KW-1133">Transmembrane helix</keyword>
<evidence type="ECO:0000313" key="7">
    <source>
        <dbReference type="EMBL" id="MFC4295645.1"/>
    </source>
</evidence>
<feature type="transmembrane region" description="Helical" evidence="5">
    <location>
        <begin position="40"/>
        <end position="70"/>
    </location>
</feature>
<dbReference type="PANTHER" id="PTHR11863">
    <property type="entry name" value="STEROL DESATURASE"/>
    <property type="match status" value="1"/>
</dbReference>
<evidence type="ECO:0000256" key="1">
    <source>
        <dbReference type="ARBA" id="ARBA00004370"/>
    </source>
</evidence>
<dbReference type="EC" id="1.-.-.-" evidence="7"/>
<sequence>MVYGLLRDLLFALVIFVPLERLLPRSRDQAVLRRFWRTDLAFAIIGGVLILAGTMLVLVAGEALLVPLISDAAQPAIRSQPIWLQALEVAVLADIVYYAIHRLFHEVPFLWRLHKVHHSIEEMDWLAGHRVHPVDQILTRGLSLIVPFAVGFDVAALAAFSIVSAWHSHLKHSNVDVSFGPLRWLFVSPLYHHWHHANEQAAFNRNYAGQFPILDIVMRTACLKEPLAPQSYGIDEPLPFGFVDKIVEPFRKERSAPESSTV</sequence>
<evidence type="ECO:0000256" key="3">
    <source>
        <dbReference type="ARBA" id="ARBA00022989"/>
    </source>
</evidence>
<keyword evidence="4 5" id="KW-0472">Membrane</keyword>
<evidence type="ECO:0000313" key="8">
    <source>
        <dbReference type="Proteomes" id="UP001595828"/>
    </source>
</evidence>
<evidence type="ECO:0000256" key="2">
    <source>
        <dbReference type="ARBA" id="ARBA00022692"/>
    </source>
</evidence>
<comment type="caution">
    <text evidence="7">The sequence shown here is derived from an EMBL/GenBank/DDBJ whole genome shotgun (WGS) entry which is preliminary data.</text>
</comment>
<protein>
    <submittedName>
        <fullName evidence="7">Sterol desaturase family protein</fullName>
        <ecNumber evidence="7">1.-.-.-</ecNumber>
    </submittedName>
</protein>